<evidence type="ECO:0000313" key="1">
    <source>
        <dbReference type="EMBL" id="MFD0868014.1"/>
    </source>
</evidence>
<comment type="caution">
    <text evidence="1">The sequence shown here is derived from an EMBL/GenBank/DDBJ whole genome shotgun (WGS) entry which is preliminary data.</text>
</comment>
<dbReference type="Gene3D" id="3.30.470.20">
    <property type="entry name" value="ATP-grasp fold, B domain"/>
    <property type="match status" value="1"/>
</dbReference>
<proteinExistence type="predicted"/>
<dbReference type="PANTHER" id="PTHR21621">
    <property type="entry name" value="RIBOSOMAL PROTEIN S6 MODIFICATION PROTEIN"/>
    <property type="match status" value="1"/>
</dbReference>
<reference evidence="2" key="1">
    <citation type="journal article" date="2019" name="Int. J. Syst. Evol. Microbiol.">
        <title>The Global Catalogue of Microorganisms (GCM) 10K type strain sequencing project: providing services to taxonomists for standard genome sequencing and annotation.</title>
        <authorList>
            <consortium name="The Broad Institute Genomics Platform"/>
            <consortium name="The Broad Institute Genome Sequencing Center for Infectious Disease"/>
            <person name="Wu L."/>
            <person name="Ma J."/>
        </authorList>
    </citation>
    <scope>NUCLEOTIDE SEQUENCE [LARGE SCALE GENOMIC DNA]</scope>
    <source>
        <strain evidence="2">CCUG 57263</strain>
    </source>
</reference>
<dbReference type="Pfam" id="PF14398">
    <property type="entry name" value="ATPgrasp_YheCD"/>
    <property type="match status" value="1"/>
</dbReference>
<name>A0ABW3D5Q0_9BACL</name>
<evidence type="ECO:0000313" key="2">
    <source>
        <dbReference type="Proteomes" id="UP001597120"/>
    </source>
</evidence>
<dbReference type="RefSeq" id="WP_379285872.1">
    <property type="nucleotide sequence ID" value="NZ_JBHTIU010000008.1"/>
</dbReference>
<organism evidence="1 2">
    <name type="scientific">Paenibacillus residui</name>
    <dbReference type="NCBI Taxonomy" id="629724"/>
    <lineage>
        <taxon>Bacteria</taxon>
        <taxon>Bacillati</taxon>
        <taxon>Bacillota</taxon>
        <taxon>Bacilli</taxon>
        <taxon>Bacillales</taxon>
        <taxon>Paenibacillaceae</taxon>
        <taxon>Paenibacillus</taxon>
    </lineage>
</organism>
<dbReference type="PANTHER" id="PTHR21621:SF2">
    <property type="entry name" value="COENZYME GAMMA-F420-2:ALPHA-L-GLUTAMATE LIGASE"/>
    <property type="match status" value="1"/>
</dbReference>
<dbReference type="Proteomes" id="UP001597120">
    <property type="component" value="Unassembled WGS sequence"/>
</dbReference>
<dbReference type="EMBL" id="JBHTIU010000008">
    <property type="protein sequence ID" value="MFD0868014.1"/>
    <property type="molecule type" value="Genomic_DNA"/>
</dbReference>
<accession>A0ABW3D5Q0</accession>
<gene>
    <name evidence="1" type="ORF">ACFQ03_02550</name>
</gene>
<protein>
    <submittedName>
        <fullName evidence="1">YheC/YheD family protein</fullName>
    </submittedName>
</protein>
<dbReference type="SUPFAM" id="SSF56059">
    <property type="entry name" value="Glutathione synthetase ATP-binding domain-like"/>
    <property type="match status" value="1"/>
</dbReference>
<sequence length="250" mass="29482">MKLTANKWLKTTILLQNEQIRPVIPETRRMNRDSLQEMLNKYGMVYIKPNFGTFGIGVIRVEKEEAEGRLRFHFQRGKRRWTFGSYTDMYANLLRQTGKKRYLVQKGIRLLSHEQRPFDIRVMVQRNPAKNWETTGMMGRVAHPQKVVTNYHNGGTLKTVDVLLSRYMGPAEREKYMARLAKLGTDAAIQLYKHFPGLKEIGVDIAIGKDLDPWILEVNFRPDPYIFRKLANRKAYFKILRYARAYKRIR</sequence>
<keyword evidence="2" id="KW-1185">Reference proteome</keyword>
<dbReference type="InterPro" id="IPR026838">
    <property type="entry name" value="YheC/D"/>
</dbReference>